<dbReference type="InterPro" id="IPR029056">
    <property type="entry name" value="Ribokinase-like"/>
</dbReference>
<accession>A0A3P1WW36</accession>
<dbReference type="InterPro" id="IPR011611">
    <property type="entry name" value="PfkB_dom"/>
</dbReference>
<evidence type="ECO:0000313" key="8">
    <source>
        <dbReference type="Proteomes" id="UP000280935"/>
    </source>
</evidence>
<protein>
    <submittedName>
        <fullName evidence="7">Carbohydrate kinase</fullName>
    </submittedName>
</protein>
<comment type="caution">
    <text evidence="7">The sequence shown here is derived from an EMBL/GenBank/DDBJ whole genome shotgun (WGS) entry which is preliminary data.</text>
</comment>
<feature type="domain" description="Carbohydrate kinase PfkB" evidence="6">
    <location>
        <begin position="4"/>
        <end position="295"/>
    </location>
</feature>
<dbReference type="AlphaFoldDB" id="A0A3P1WW36"/>
<dbReference type="GO" id="GO:0005524">
    <property type="term" value="F:ATP binding"/>
    <property type="evidence" value="ECO:0007669"/>
    <property type="project" value="UniProtKB-KW"/>
</dbReference>
<dbReference type="Pfam" id="PF00294">
    <property type="entry name" value="PfkB"/>
    <property type="match status" value="1"/>
</dbReference>
<organism evidence="7 8">
    <name type="scientific">Arachnia propionica</name>
    <dbReference type="NCBI Taxonomy" id="1750"/>
    <lineage>
        <taxon>Bacteria</taxon>
        <taxon>Bacillati</taxon>
        <taxon>Actinomycetota</taxon>
        <taxon>Actinomycetes</taxon>
        <taxon>Propionibacteriales</taxon>
        <taxon>Propionibacteriaceae</taxon>
        <taxon>Arachnia</taxon>
    </lineage>
</organism>
<keyword evidence="4 7" id="KW-0418">Kinase</keyword>
<dbReference type="Proteomes" id="UP000280935">
    <property type="component" value="Unassembled WGS sequence"/>
</dbReference>
<dbReference type="PANTHER" id="PTHR43085">
    <property type="entry name" value="HEXOKINASE FAMILY MEMBER"/>
    <property type="match status" value="1"/>
</dbReference>
<evidence type="ECO:0000259" key="6">
    <source>
        <dbReference type="Pfam" id="PF00294"/>
    </source>
</evidence>
<comment type="similarity">
    <text evidence="1">Belongs to the carbohydrate kinase PfkB family.</text>
</comment>
<dbReference type="RefSeq" id="WP_125227283.1">
    <property type="nucleotide sequence ID" value="NZ_RQYT01000006.1"/>
</dbReference>
<keyword evidence="3" id="KW-0547">Nucleotide-binding</keyword>
<dbReference type="EMBL" id="RQYT01000006">
    <property type="protein sequence ID" value="RRD50425.1"/>
    <property type="molecule type" value="Genomic_DNA"/>
</dbReference>
<dbReference type="GO" id="GO:0016301">
    <property type="term" value="F:kinase activity"/>
    <property type="evidence" value="ECO:0007669"/>
    <property type="project" value="UniProtKB-KW"/>
</dbReference>
<evidence type="ECO:0000256" key="4">
    <source>
        <dbReference type="ARBA" id="ARBA00022777"/>
    </source>
</evidence>
<keyword evidence="2" id="KW-0808">Transferase</keyword>
<reference evidence="7 8" key="1">
    <citation type="submission" date="2018-11" db="EMBL/GenBank/DDBJ databases">
        <title>Genomes From Bacteria Associated with the Canine Oral Cavity: a Test Case for Automated Genome-Based Taxonomic Assignment.</title>
        <authorList>
            <person name="Coil D.A."/>
            <person name="Jospin G."/>
            <person name="Darling A.E."/>
            <person name="Wallis C."/>
            <person name="Davis I.J."/>
            <person name="Harris S."/>
            <person name="Eisen J.A."/>
            <person name="Holcombe L.J."/>
            <person name="O'Flynn C."/>
        </authorList>
    </citation>
    <scope>NUCLEOTIDE SEQUENCE [LARGE SCALE GENOMIC DNA]</scope>
    <source>
        <strain evidence="7 8">OH2822_COT-296</strain>
    </source>
</reference>
<dbReference type="InterPro" id="IPR050306">
    <property type="entry name" value="PfkB_Carbo_kinase"/>
</dbReference>
<dbReference type="OrthoDB" id="9795789at2"/>
<dbReference type="PROSITE" id="PS00584">
    <property type="entry name" value="PFKB_KINASES_2"/>
    <property type="match status" value="1"/>
</dbReference>
<sequence>MRFVVCGEALIDLLPVETVSSAETRWAALCGGGPMNTAIGLARLGEETHFLGRLGNDAFGEQLSSYIEANGVATDLAVRSGDATSVAVVSLDAEGKAQYTFHFHDTSNFGWRREEFPQLTEDDWVHFGSIGAVVQPGAEAMVEFVRSTPASLSYDINVRPTVLPDRAEYFSRVEPLIEAVGSAAGILKASDEDICWLVDDDDPLPYVHAWCAEYGLSLAIVTLGAEGVVAVKPDGREYRVPGHAIDLVDTVGAGDTFMAGFLARFAERPDDVESALRWGAAASAIVCSRQGANPPTRAELIAFLGNRAEG</sequence>
<dbReference type="SUPFAM" id="SSF53613">
    <property type="entry name" value="Ribokinase-like"/>
    <property type="match status" value="1"/>
</dbReference>
<dbReference type="PROSITE" id="PS00583">
    <property type="entry name" value="PFKB_KINASES_1"/>
    <property type="match status" value="1"/>
</dbReference>
<keyword evidence="5" id="KW-0067">ATP-binding</keyword>
<dbReference type="CDD" id="cd01167">
    <property type="entry name" value="bac_FRK"/>
    <property type="match status" value="1"/>
</dbReference>
<name>A0A3P1WW36_9ACTN</name>
<evidence type="ECO:0000256" key="3">
    <source>
        <dbReference type="ARBA" id="ARBA00022741"/>
    </source>
</evidence>
<dbReference type="InterPro" id="IPR002173">
    <property type="entry name" value="Carboh/pur_kinase_PfkB_CS"/>
</dbReference>
<evidence type="ECO:0000313" key="7">
    <source>
        <dbReference type="EMBL" id="RRD50425.1"/>
    </source>
</evidence>
<evidence type="ECO:0000256" key="1">
    <source>
        <dbReference type="ARBA" id="ARBA00010688"/>
    </source>
</evidence>
<dbReference type="Gene3D" id="3.40.1190.20">
    <property type="match status" value="1"/>
</dbReference>
<gene>
    <name evidence="7" type="ORF">EII35_04545</name>
</gene>
<evidence type="ECO:0000256" key="5">
    <source>
        <dbReference type="ARBA" id="ARBA00022840"/>
    </source>
</evidence>
<proteinExistence type="inferred from homology"/>
<evidence type="ECO:0000256" key="2">
    <source>
        <dbReference type="ARBA" id="ARBA00022679"/>
    </source>
</evidence>
<dbReference type="PANTHER" id="PTHR43085:SF1">
    <property type="entry name" value="PSEUDOURIDINE KINASE-RELATED"/>
    <property type="match status" value="1"/>
</dbReference>